<accession>A0A9E7UBR3</accession>
<dbReference type="EMBL" id="CP104003">
    <property type="protein sequence ID" value="UWM55473.1"/>
    <property type="molecule type" value="Genomic_DNA"/>
</dbReference>
<dbReference type="InterPro" id="IPR050855">
    <property type="entry name" value="NDM-1-like"/>
</dbReference>
<dbReference type="RefSeq" id="WP_260594573.1">
    <property type="nucleotide sequence ID" value="NZ_CP104003.1"/>
</dbReference>
<sequence length="234" mass="25102">MITELGDGVWQIPCGAGPSRWTRVNAYLVDDDGDLTLVDTGTPRDGGRIRAAIRETGHEVADLERILVTHYDVDHVGGLASLLESSGATCYVGAGDAGFLMGREKPPAFHHKGLFQRLLGPVTTQPNADPELVADEAEIGSFTAYHTPGHTPGHTAYVSEVRNVAFVGDLVMENHGELSPSPWALSYDTEAVTESIHELAEREPAVEILAMGHGTPFVRAGAVRLAELGERIEE</sequence>
<dbReference type="InterPro" id="IPR036866">
    <property type="entry name" value="RibonucZ/Hydroxyglut_hydro"/>
</dbReference>
<dbReference type="SMART" id="SM00849">
    <property type="entry name" value="Lactamase_B"/>
    <property type="match status" value="1"/>
</dbReference>
<dbReference type="KEGG" id="ssai:N0B31_04110"/>
<evidence type="ECO:0000313" key="3">
    <source>
        <dbReference type="Proteomes" id="UP001057580"/>
    </source>
</evidence>
<feature type="domain" description="Metallo-beta-lactamase" evidence="1">
    <location>
        <begin position="23"/>
        <end position="213"/>
    </location>
</feature>
<dbReference type="Proteomes" id="UP001057580">
    <property type="component" value="Chromosome"/>
</dbReference>
<keyword evidence="3" id="KW-1185">Reference proteome</keyword>
<dbReference type="CDD" id="cd07721">
    <property type="entry name" value="yflN-like_MBL-fold"/>
    <property type="match status" value="1"/>
</dbReference>
<dbReference type="GeneID" id="74941578"/>
<evidence type="ECO:0000259" key="1">
    <source>
        <dbReference type="SMART" id="SM00849"/>
    </source>
</evidence>
<dbReference type="InterPro" id="IPR001279">
    <property type="entry name" value="Metallo-B-lactamas"/>
</dbReference>
<dbReference type="Gene3D" id="3.60.15.10">
    <property type="entry name" value="Ribonuclease Z/Hydroxyacylglutathione hydrolase-like"/>
    <property type="match status" value="1"/>
</dbReference>
<dbReference type="SUPFAM" id="SSF56281">
    <property type="entry name" value="Metallo-hydrolase/oxidoreductase"/>
    <property type="match status" value="1"/>
</dbReference>
<reference evidence="2" key="1">
    <citation type="submission" date="2022-09" db="EMBL/GenBank/DDBJ databases">
        <title>Diverse halophilic archaea isolated from saline environments.</title>
        <authorList>
            <person name="Cui H.-L."/>
        </authorList>
    </citation>
    <scope>NUCLEOTIDE SEQUENCE</scope>
    <source>
        <strain evidence="2">ZS-35-S2</strain>
    </source>
</reference>
<protein>
    <submittedName>
        <fullName evidence="2">MBL fold metallo-hydrolase</fullName>
    </submittedName>
</protein>
<organism evidence="2 3">
    <name type="scientific">Salinirubellus salinus</name>
    <dbReference type="NCBI Taxonomy" id="1364945"/>
    <lineage>
        <taxon>Archaea</taxon>
        <taxon>Methanobacteriati</taxon>
        <taxon>Methanobacteriota</taxon>
        <taxon>Stenosarchaea group</taxon>
        <taxon>Halobacteria</taxon>
        <taxon>Halobacteriales</taxon>
        <taxon>Natronomonadaceae</taxon>
        <taxon>Salinirubellus</taxon>
    </lineage>
</organism>
<dbReference type="PANTHER" id="PTHR42951:SF4">
    <property type="entry name" value="ACYL-COENZYME A THIOESTERASE MBLAC2"/>
    <property type="match status" value="1"/>
</dbReference>
<proteinExistence type="predicted"/>
<name>A0A9E7UBR3_9EURY</name>
<evidence type="ECO:0000313" key="2">
    <source>
        <dbReference type="EMBL" id="UWM55473.1"/>
    </source>
</evidence>
<dbReference type="Pfam" id="PF00753">
    <property type="entry name" value="Lactamase_B"/>
    <property type="match status" value="1"/>
</dbReference>
<dbReference type="AlphaFoldDB" id="A0A9E7UBR3"/>
<gene>
    <name evidence="2" type="ORF">N0B31_04110</name>
</gene>
<dbReference type="PANTHER" id="PTHR42951">
    <property type="entry name" value="METALLO-BETA-LACTAMASE DOMAIN-CONTAINING"/>
    <property type="match status" value="1"/>
</dbReference>